<protein>
    <submittedName>
        <fullName evidence="1">Uncharacterized protein</fullName>
    </submittedName>
</protein>
<accession>A0ACC1T434</accession>
<reference evidence="1" key="1">
    <citation type="submission" date="2022-07" db="EMBL/GenBank/DDBJ databases">
        <title>Genome Sequence of Phlebia brevispora.</title>
        <authorList>
            <person name="Buettner E."/>
        </authorList>
    </citation>
    <scope>NUCLEOTIDE SEQUENCE</scope>
    <source>
        <strain evidence="1">MPL23</strain>
    </source>
</reference>
<gene>
    <name evidence="1" type="ORF">NM688_g3961</name>
</gene>
<evidence type="ECO:0000313" key="2">
    <source>
        <dbReference type="Proteomes" id="UP001148662"/>
    </source>
</evidence>
<evidence type="ECO:0000313" key="1">
    <source>
        <dbReference type="EMBL" id="KAJ3552802.1"/>
    </source>
</evidence>
<sequence length="445" mass="50419">MHEPSEFYQSLLGMIRRAESRIFLSSLYIGSKEGELVDALYKALQDKPTLHVRLHLDLNRSTRPGPDSTARILLPLLSDFPDRIRVCMFRSPKLKGLMAKLVPPRFNEGWGTWHPKIYGTDDEVIISGANLNSSYFTNRQDRYIHIRSHPHLSQYCFAFLHACAGFTYRLSRSTSSPRGYALRWDDKDVHPHHIEPKARRTLLNFQKAYRLASAARLPILDHVGETPLNDVLIFPVIQAGQFGIREEERALSLLFDQILEQKDTLQGVPVVDITSGYFGIYKNYCDLVLRSHIGCRILAASPKANGFYGSRGISGRIPEGYTLLEQRFMQAVQDAGRMPTPQHPGVSLQEWERDGWTYHAKGLWLRPNESSDPYLTLFGSTNLNSRSANLDTELSFVLATTSENLRQRLSEEAANLWSQAQPWRGNKRPVRLGTKALVAAVGGML</sequence>
<comment type="caution">
    <text evidence="1">The sequence shown here is derived from an EMBL/GenBank/DDBJ whole genome shotgun (WGS) entry which is preliminary data.</text>
</comment>
<dbReference type="Proteomes" id="UP001148662">
    <property type="component" value="Unassembled WGS sequence"/>
</dbReference>
<dbReference type="EMBL" id="JANHOG010000615">
    <property type="protein sequence ID" value="KAJ3552802.1"/>
    <property type="molecule type" value="Genomic_DNA"/>
</dbReference>
<name>A0ACC1T434_9APHY</name>
<organism evidence="1 2">
    <name type="scientific">Phlebia brevispora</name>
    <dbReference type="NCBI Taxonomy" id="194682"/>
    <lineage>
        <taxon>Eukaryota</taxon>
        <taxon>Fungi</taxon>
        <taxon>Dikarya</taxon>
        <taxon>Basidiomycota</taxon>
        <taxon>Agaricomycotina</taxon>
        <taxon>Agaricomycetes</taxon>
        <taxon>Polyporales</taxon>
        <taxon>Meruliaceae</taxon>
        <taxon>Phlebia</taxon>
    </lineage>
</organism>
<keyword evidence="2" id="KW-1185">Reference proteome</keyword>
<proteinExistence type="predicted"/>